<evidence type="ECO:0008006" key="3">
    <source>
        <dbReference type="Google" id="ProtNLM"/>
    </source>
</evidence>
<protein>
    <recommendedName>
        <fullName evidence="3">WXG100 family type VII secretion target</fullName>
    </recommendedName>
</protein>
<dbReference type="Gene3D" id="1.10.287.1060">
    <property type="entry name" value="ESAT-6-like"/>
    <property type="match status" value="1"/>
</dbReference>
<evidence type="ECO:0000313" key="1">
    <source>
        <dbReference type="EMBL" id="SDC04562.1"/>
    </source>
</evidence>
<accession>A0A1G6IDD9</accession>
<reference evidence="1 2" key="1">
    <citation type="submission" date="2016-10" db="EMBL/GenBank/DDBJ databases">
        <authorList>
            <person name="de Groot N.N."/>
        </authorList>
    </citation>
    <scope>NUCLEOTIDE SEQUENCE [LARGE SCALE GENOMIC DNA]</scope>
    <source>
        <strain evidence="1 2">CGMCC 4.6858</strain>
    </source>
</reference>
<proteinExistence type="predicted"/>
<dbReference type="AlphaFoldDB" id="A0A1G6IDD9"/>
<keyword evidence="2" id="KW-1185">Reference proteome</keyword>
<name>A0A1G6IDD9_9ACTN</name>
<dbReference type="STRING" id="1045774.SAMN05421872_101147"/>
<evidence type="ECO:0000313" key="2">
    <source>
        <dbReference type="Proteomes" id="UP000199034"/>
    </source>
</evidence>
<gene>
    <name evidence="1" type="ORF">SAMN05421872_101147</name>
</gene>
<dbReference type="Proteomes" id="UP000199034">
    <property type="component" value="Unassembled WGS sequence"/>
</dbReference>
<sequence length="85" mass="9476">MIGMNTEVVHELAVQMATVADRIRALETRLSTRLAATDWVGRDRERFDAQWQADHVRALREAAGALEDASRLAADNAREQDRASA</sequence>
<organism evidence="1 2">
    <name type="scientific">Nocardioides lianchengensis</name>
    <dbReference type="NCBI Taxonomy" id="1045774"/>
    <lineage>
        <taxon>Bacteria</taxon>
        <taxon>Bacillati</taxon>
        <taxon>Actinomycetota</taxon>
        <taxon>Actinomycetes</taxon>
        <taxon>Propionibacteriales</taxon>
        <taxon>Nocardioidaceae</taxon>
        <taxon>Nocardioides</taxon>
    </lineage>
</organism>
<dbReference type="EMBL" id="FMZM01000001">
    <property type="protein sequence ID" value="SDC04562.1"/>
    <property type="molecule type" value="Genomic_DNA"/>
</dbReference>